<dbReference type="Proteomes" id="UP001164250">
    <property type="component" value="Chromosome 13"/>
</dbReference>
<organism evidence="1 2">
    <name type="scientific">Pistacia atlantica</name>
    <dbReference type="NCBI Taxonomy" id="434234"/>
    <lineage>
        <taxon>Eukaryota</taxon>
        <taxon>Viridiplantae</taxon>
        <taxon>Streptophyta</taxon>
        <taxon>Embryophyta</taxon>
        <taxon>Tracheophyta</taxon>
        <taxon>Spermatophyta</taxon>
        <taxon>Magnoliopsida</taxon>
        <taxon>eudicotyledons</taxon>
        <taxon>Gunneridae</taxon>
        <taxon>Pentapetalae</taxon>
        <taxon>rosids</taxon>
        <taxon>malvids</taxon>
        <taxon>Sapindales</taxon>
        <taxon>Anacardiaceae</taxon>
        <taxon>Pistacia</taxon>
    </lineage>
</organism>
<comment type="caution">
    <text evidence="1">The sequence shown here is derived from an EMBL/GenBank/DDBJ whole genome shotgun (WGS) entry which is preliminary data.</text>
</comment>
<sequence>MYCKPPDEVVKPATEFFQGIRTFGDYNFAFNNCQDFASFCKTGIKSSEQRNKVDKTLLVGTKKVTKVSATVAVIGIAGIAAASALHSIVKRTLEKVDGRNGKPSPSPPG</sequence>
<keyword evidence="2" id="KW-1185">Reference proteome</keyword>
<evidence type="ECO:0000313" key="1">
    <source>
        <dbReference type="EMBL" id="KAJ0078945.1"/>
    </source>
</evidence>
<reference evidence="2" key="1">
    <citation type="journal article" date="2023" name="G3 (Bethesda)">
        <title>Genome assembly and association tests identify interacting loci associated with vigor, precocity, and sex in interspecific pistachio rootstocks.</title>
        <authorList>
            <person name="Palmer W."/>
            <person name="Jacygrad E."/>
            <person name="Sagayaradj S."/>
            <person name="Cavanaugh K."/>
            <person name="Han R."/>
            <person name="Bertier L."/>
            <person name="Beede B."/>
            <person name="Kafkas S."/>
            <person name="Golino D."/>
            <person name="Preece J."/>
            <person name="Michelmore R."/>
        </authorList>
    </citation>
    <scope>NUCLEOTIDE SEQUENCE [LARGE SCALE GENOMIC DNA]</scope>
</reference>
<dbReference type="EMBL" id="CM047909">
    <property type="protein sequence ID" value="KAJ0078945.1"/>
    <property type="molecule type" value="Genomic_DNA"/>
</dbReference>
<accession>A0ACC0ZY46</accession>
<name>A0ACC0ZY46_9ROSI</name>
<gene>
    <name evidence="1" type="ORF">Patl1_23227</name>
</gene>
<evidence type="ECO:0000313" key="2">
    <source>
        <dbReference type="Proteomes" id="UP001164250"/>
    </source>
</evidence>
<protein>
    <submittedName>
        <fullName evidence="1">Uncharacterized protein</fullName>
    </submittedName>
</protein>
<proteinExistence type="predicted"/>